<keyword evidence="1" id="KW-1133">Transmembrane helix</keyword>
<protein>
    <submittedName>
        <fullName evidence="2">DUF4345 domain-containing protein</fullName>
    </submittedName>
</protein>
<dbReference type="Proteomes" id="UP001059209">
    <property type="component" value="Chromosome"/>
</dbReference>
<name>A0ABY5YEF9_9FLAO</name>
<evidence type="ECO:0000256" key="1">
    <source>
        <dbReference type="SAM" id="Phobius"/>
    </source>
</evidence>
<dbReference type="InterPro" id="IPR025597">
    <property type="entry name" value="DUF4345"/>
</dbReference>
<evidence type="ECO:0000313" key="2">
    <source>
        <dbReference type="EMBL" id="UWX56564.1"/>
    </source>
</evidence>
<keyword evidence="1" id="KW-0812">Transmembrane</keyword>
<feature type="transmembrane region" description="Helical" evidence="1">
    <location>
        <begin position="60"/>
        <end position="79"/>
    </location>
</feature>
<keyword evidence="1" id="KW-0472">Membrane</keyword>
<organism evidence="2 3">
    <name type="scientific">Maribacter litopenaei</name>
    <dbReference type="NCBI Taxonomy" id="2976127"/>
    <lineage>
        <taxon>Bacteria</taxon>
        <taxon>Pseudomonadati</taxon>
        <taxon>Bacteroidota</taxon>
        <taxon>Flavobacteriia</taxon>
        <taxon>Flavobacteriales</taxon>
        <taxon>Flavobacteriaceae</taxon>
        <taxon>Maribacter</taxon>
    </lineage>
</organism>
<sequence length="117" mass="13121">MVIMAGLVYGLNPSYVMPLTLNIEVEALALKHIFRAIMGIYMGLGIFWLLGAFRPTLWKSATLSNVLFMGGIASGRFISLGLDGFHLNFFIAMILELIFMIWGFYNLKVYNSSFGLK</sequence>
<evidence type="ECO:0000313" key="3">
    <source>
        <dbReference type="Proteomes" id="UP001059209"/>
    </source>
</evidence>
<proteinExistence type="predicted"/>
<keyword evidence="3" id="KW-1185">Reference proteome</keyword>
<dbReference type="EMBL" id="CP104205">
    <property type="protein sequence ID" value="UWX56564.1"/>
    <property type="molecule type" value="Genomic_DNA"/>
</dbReference>
<accession>A0ABY5YEF9</accession>
<dbReference type="Pfam" id="PF14248">
    <property type="entry name" value="DUF4345"/>
    <property type="match status" value="1"/>
</dbReference>
<feature type="transmembrane region" description="Helical" evidence="1">
    <location>
        <begin position="33"/>
        <end position="53"/>
    </location>
</feature>
<gene>
    <name evidence="2" type="ORF">NYZ99_06000</name>
</gene>
<feature type="transmembrane region" description="Helical" evidence="1">
    <location>
        <begin position="85"/>
        <end position="107"/>
    </location>
</feature>
<reference evidence="2" key="1">
    <citation type="submission" date="2022-09" db="EMBL/GenBank/DDBJ databases">
        <title>Maribacter litopenaei sp. nov., isolated from the intestinal tract of the Pacific White Shrimp, Litopenaeus vannamei.</title>
        <authorList>
            <person name="Kim S.Y."/>
            <person name="Hwang C.Y."/>
        </authorList>
    </citation>
    <scope>NUCLEOTIDE SEQUENCE</scope>
    <source>
        <strain evidence="2">HL-LV01</strain>
    </source>
</reference>